<comment type="subcellular location">
    <subcellularLocation>
        <location evidence="1 9">Cytoplasmic vesicle membrane</location>
        <topology evidence="1 9">Multi-pass membrane protein</topology>
    </subcellularLocation>
    <subcellularLocation>
        <location evidence="9">Golgi apparatus membrane</location>
        <topology evidence="9">Multi-pass membrane protein</topology>
    </subcellularLocation>
    <subcellularLocation>
        <location evidence="9">Endoplasmic reticulum membrane</location>
        <topology evidence="9">Multi-pass membrane protein</topology>
    </subcellularLocation>
</comment>
<keyword evidence="8 9" id="KW-0968">Cytoplasmic vesicle</keyword>
<dbReference type="GO" id="GO:0005789">
    <property type="term" value="C:endoplasmic reticulum membrane"/>
    <property type="evidence" value="ECO:0007669"/>
    <property type="project" value="UniProtKB-SubCell"/>
</dbReference>
<dbReference type="OrthoDB" id="417037at2759"/>
<keyword evidence="5 9" id="KW-1133">Transmembrane helix</keyword>
<gene>
    <name evidence="10" type="ORF">SPPG_04172</name>
</gene>
<dbReference type="OMA" id="VWMLINC"/>
<dbReference type="GO" id="GO:0030659">
    <property type="term" value="C:cytoplasmic vesicle membrane"/>
    <property type="evidence" value="ECO:0007669"/>
    <property type="project" value="UniProtKB-SubCell"/>
</dbReference>
<name>A0A0L0HJN5_SPIPD</name>
<evidence type="ECO:0000256" key="4">
    <source>
        <dbReference type="ARBA" id="ARBA00022692"/>
    </source>
</evidence>
<dbReference type="SUPFAM" id="SSF103481">
    <property type="entry name" value="Multidrug resistance efflux transporter EmrE"/>
    <property type="match status" value="1"/>
</dbReference>
<feature type="transmembrane region" description="Helical" evidence="9">
    <location>
        <begin position="240"/>
        <end position="260"/>
    </location>
</feature>
<protein>
    <recommendedName>
        <fullName evidence="9">GDP-mannose transporter</fullName>
        <shortName evidence="9">GMT</shortName>
    </recommendedName>
</protein>
<feature type="transmembrane region" description="Helical" evidence="9">
    <location>
        <begin position="36"/>
        <end position="61"/>
    </location>
</feature>
<dbReference type="InterPro" id="IPR037185">
    <property type="entry name" value="EmrE-like"/>
</dbReference>
<dbReference type="NCBIfam" id="TIGR00803">
    <property type="entry name" value="nst"/>
    <property type="match status" value="1"/>
</dbReference>
<comment type="similarity">
    <text evidence="9">Belongs to the TPT transporter family. SLC35D subfamily.</text>
</comment>
<feature type="transmembrane region" description="Helical" evidence="9">
    <location>
        <begin position="73"/>
        <end position="89"/>
    </location>
</feature>
<feature type="transmembrane region" description="Helical" evidence="9">
    <location>
        <begin position="125"/>
        <end position="145"/>
    </location>
</feature>
<evidence type="ECO:0000256" key="5">
    <source>
        <dbReference type="ARBA" id="ARBA00022989"/>
    </source>
</evidence>
<keyword evidence="2 9" id="KW-0813">Transport</keyword>
<dbReference type="AlphaFoldDB" id="A0A0L0HJN5"/>
<dbReference type="PANTHER" id="PTHR11132">
    <property type="entry name" value="SOLUTE CARRIER FAMILY 35"/>
    <property type="match status" value="1"/>
</dbReference>
<dbReference type="InterPro" id="IPR013657">
    <property type="entry name" value="SCL35B1-4/HUT1"/>
</dbReference>
<organism evidence="10 11">
    <name type="scientific">Spizellomyces punctatus (strain DAOM BR117)</name>
    <dbReference type="NCBI Taxonomy" id="645134"/>
    <lineage>
        <taxon>Eukaryota</taxon>
        <taxon>Fungi</taxon>
        <taxon>Fungi incertae sedis</taxon>
        <taxon>Chytridiomycota</taxon>
        <taxon>Chytridiomycota incertae sedis</taxon>
        <taxon>Chytridiomycetes</taxon>
        <taxon>Spizellomycetales</taxon>
        <taxon>Spizellomycetaceae</taxon>
        <taxon>Spizellomyces</taxon>
    </lineage>
</organism>
<evidence type="ECO:0000256" key="6">
    <source>
        <dbReference type="ARBA" id="ARBA00023034"/>
    </source>
</evidence>
<reference evidence="10 11" key="1">
    <citation type="submission" date="2009-08" db="EMBL/GenBank/DDBJ databases">
        <title>The Genome Sequence of Spizellomyces punctatus strain DAOM BR117.</title>
        <authorList>
            <consortium name="The Broad Institute Genome Sequencing Platform"/>
            <person name="Russ C."/>
            <person name="Cuomo C."/>
            <person name="Shea T."/>
            <person name="Young S.K."/>
            <person name="Zeng Q."/>
            <person name="Koehrsen M."/>
            <person name="Haas B."/>
            <person name="Borodovsky M."/>
            <person name="Guigo R."/>
            <person name="Alvarado L."/>
            <person name="Berlin A."/>
            <person name="Bochicchio J."/>
            <person name="Borenstein D."/>
            <person name="Chapman S."/>
            <person name="Chen Z."/>
            <person name="Engels R."/>
            <person name="Freedman E."/>
            <person name="Gellesch M."/>
            <person name="Goldberg J."/>
            <person name="Griggs A."/>
            <person name="Gujja S."/>
            <person name="Heiman D."/>
            <person name="Hepburn T."/>
            <person name="Howarth C."/>
            <person name="Jen D."/>
            <person name="Larson L."/>
            <person name="Lewis B."/>
            <person name="Mehta T."/>
            <person name="Park D."/>
            <person name="Pearson M."/>
            <person name="Roberts A."/>
            <person name="Saif S."/>
            <person name="Shenoy N."/>
            <person name="Sisk P."/>
            <person name="Stolte C."/>
            <person name="Sykes S."/>
            <person name="Thomson T."/>
            <person name="Walk T."/>
            <person name="White J."/>
            <person name="Yandava C."/>
            <person name="Burger G."/>
            <person name="Gray M.W."/>
            <person name="Holland P.W.H."/>
            <person name="King N."/>
            <person name="Lang F.B.F."/>
            <person name="Roger A.J."/>
            <person name="Ruiz-Trillo I."/>
            <person name="Lander E."/>
            <person name="Nusbaum C."/>
        </authorList>
    </citation>
    <scope>NUCLEOTIDE SEQUENCE [LARGE SCALE GENOMIC DNA]</scope>
    <source>
        <strain evidence="10 11">DAOM BR117</strain>
    </source>
</reference>
<comment type="function">
    <text evidence="9">Involved in the import of GDP-mannose from the cytoplasm into the Golgi lumen.</text>
</comment>
<keyword evidence="7 9" id="KW-0472">Membrane</keyword>
<dbReference type="GeneID" id="27687637"/>
<keyword evidence="3 9" id="KW-0762">Sugar transport</keyword>
<dbReference type="FunCoup" id="A0A0L0HJN5">
    <property type="interactions" value="180"/>
</dbReference>
<evidence type="ECO:0000256" key="3">
    <source>
        <dbReference type="ARBA" id="ARBA00022597"/>
    </source>
</evidence>
<dbReference type="GO" id="GO:0000139">
    <property type="term" value="C:Golgi membrane"/>
    <property type="evidence" value="ECO:0007669"/>
    <property type="project" value="UniProtKB-SubCell"/>
</dbReference>
<feature type="transmembrane region" description="Helical" evidence="9">
    <location>
        <begin position="165"/>
        <end position="185"/>
    </location>
</feature>
<feature type="transmembrane region" description="Helical" evidence="9">
    <location>
        <begin position="298"/>
        <end position="317"/>
    </location>
</feature>
<evidence type="ECO:0000313" key="10">
    <source>
        <dbReference type="EMBL" id="KND01080.1"/>
    </source>
</evidence>
<dbReference type="eggNOG" id="KOG1444">
    <property type="taxonomic scope" value="Eukaryota"/>
</dbReference>
<dbReference type="InterPro" id="IPR050186">
    <property type="entry name" value="TPT_transporter"/>
</dbReference>
<feature type="transmembrane region" description="Helical" evidence="9">
    <location>
        <begin position="197"/>
        <end position="220"/>
    </location>
</feature>
<comment type="subunit">
    <text evidence="9">Homooligomer.</text>
</comment>
<dbReference type="GO" id="GO:0005458">
    <property type="term" value="F:GDP-mannose transmembrane transporter activity"/>
    <property type="evidence" value="ECO:0007669"/>
    <property type="project" value="EnsemblFungi"/>
</dbReference>
<evidence type="ECO:0000256" key="1">
    <source>
        <dbReference type="ARBA" id="ARBA00004439"/>
    </source>
</evidence>
<dbReference type="VEuPathDB" id="FungiDB:SPPG_04172"/>
<evidence type="ECO:0000256" key="2">
    <source>
        <dbReference type="ARBA" id="ARBA00022448"/>
    </source>
</evidence>
<keyword evidence="9" id="KW-0256">Endoplasmic reticulum</keyword>
<evidence type="ECO:0000313" key="11">
    <source>
        <dbReference type="Proteomes" id="UP000053201"/>
    </source>
</evidence>
<dbReference type="Pfam" id="PF08449">
    <property type="entry name" value="UAA"/>
    <property type="match status" value="1"/>
</dbReference>
<dbReference type="STRING" id="645134.A0A0L0HJN5"/>
<feature type="transmembrane region" description="Helical" evidence="9">
    <location>
        <begin position="272"/>
        <end position="292"/>
    </location>
</feature>
<dbReference type="EMBL" id="KQ257455">
    <property type="protein sequence ID" value="KND01080.1"/>
    <property type="molecule type" value="Genomic_DNA"/>
</dbReference>
<feature type="transmembrane region" description="Helical" evidence="9">
    <location>
        <begin position="95"/>
        <end position="113"/>
    </location>
</feature>
<dbReference type="InParanoid" id="A0A0L0HJN5"/>
<feature type="transmembrane region" description="Helical" evidence="9">
    <location>
        <begin position="7"/>
        <end position="24"/>
    </location>
</feature>
<keyword evidence="11" id="KW-1185">Reference proteome</keyword>
<evidence type="ECO:0000256" key="8">
    <source>
        <dbReference type="ARBA" id="ARBA00023329"/>
    </source>
</evidence>
<keyword evidence="4 9" id="KW-0812">Transmembrane</keyword>
<proteinExistence type="inferred from homology"/>
<evidence type="ECO:0000256" key="7">
    <source>
        <dbReference type="ARBA" id="ARBA00023136"/>
    </source>
</evidence>
<evidence type="ECO:0000256" key="9">
    <source>
        <dbReference type="RuleBase" id="RU367097"/>
    </source>
</evidence>
<keyword evidence="6 9" id="KW-0333">Golgi apparatus</keyword>
<dbReference type="RefSeq" id="XP_016609119.1">
    <property type="nucleotide sequence ID" value="XM_016752418.1"/>
</dbReference>
<accession>A0A0L0HJN5</accession>
<sequence length="352" mass="38318">MTSQNTAVTAITSYCLSSILMTLTNKLVLSSYDFKLNFLLLAIQSVICVITLEIFGGLGLVSRRRFSWDDGKKWFIVSASLVAMIYTGSKALQHLSIPLFTIFKNLTIILIAYSERTLLKGPPVTRLMLVAFLMMVVSSIIAGWADLSTGKVLKPTDSDSDMEWIVAYGWMLSNCLTTAGFALLMKSKIREVGFKEFDTVFYNNLLSIPILVVACLLLEGGEAQKFYEKYSDPERPSGEVYGLAIGILMSGVSSFGISYSTAWCMRVTSSTTYSMVGALNKLPIAVAGMIFFNDPVTFGGVAGVLIAFFAGIVYSHAKSVQPTAGVKPASDLPLPVNIKADRDRGLYKLANA</sequence>
<dbReference type="Proteomes" id="UP000053201">
    <property type="component" value="Unassembled WGS sequence"/>
</dbReference>